<reference evidence="5 6" key="1">
    <citation type="submission" date="2024-05" db="EMBL/GenBank/DDBJ databases">
        <title>Genome sequencing and assembly of Indian major carp, Cirrhinus mrigala (Hamilton, 1822).</title>
        <authorList>
            <person name="Mohindra V."/>
            <person name="Chowdhury L.M."/>
            <person name="Lal K."/>
            <person name="Jena J.K."/>
        </authorList>
    </citation>
    <scope>NUCLEOTIDE SEQUENCE [LARGE SCALE GENOMIC DNA]</scope>
    <source>
        <strain evidence="5">CM1030</strain>
        <tissue evidence="5">Blood</tissue>
    </source>
</reference>
<dbReference type="AlphaFoldDB" id="A0ABD0QN05"/>
<feature type="non-terminal residue" evidence="5">
    <location>
        <position position="1"/>
    </location>
</feature>
<comment type="subcellular location">
    <subcellularLocation>
        <location evidence="1">Cytoplasm</location>
    </subcellularLocation>
</comment>
<comment type="caution">
    <text evidence="5">The sequence shown here is derived from an EMBL/GenBank/DDBJ whole genome shotgun (WGS) entry which is preliminary data.</text>
</comment>
<dbReference type="InterPro" id="IPR036034">
    <property type="entry name" value="PDZ_sf"/>
</dbReference>
<dbReference type="PANTHER" id="PTHR46227">
    <property type="entry name" value="GLUTAMATE RECEPTOR-INTERACTING PROTEIN GRIP"/>
    <property type="match status" value="1"/>
</dbReference>
<gene>
    <name evidence="5" type="ORF">M9458_018897</name>
</gene>
<evidence type="ECO:0000256" key="2">
    <source>
        <dbReference type="ARBA" id="ARBA00022490"/>
    </source>
</evidence>
<dbReference type="PROSITE" id="PS50106">
    <property type="entry name" value="PDZ"/>
    <property type="match status" value="1"/>
</dbReference>
<dbReference type="Proteomes" id="UP001529510">
    <property type="component" value="Unassembled WGS sequence"/>
</dbReference>
<dbReference type="GO" id="GO:0005737">
    <property type="term" value="C:cytoplasm"/>
    <property type="evidence" value="ECO:0007669"/>
    <property type="project" value="UniProtKB-SubCell"/>
</dbReference>
<name>A0ABD0QN05_CIRMR</name>
<dbReference type="InterPro" id="IPR043545">
    <property type="entry name" value="GRIP1/2"/>
</dbReference>
<feature type="domain" description="PDZ" evidence="4">
    <location>
        <begin position="1"/>
        <end position="45"/>
    </location>
</feature>
<keyword evidence="6" id="KW-1185">Reference proteome</keyword>
<evidence type="ECO:0000313" key="6">
    <source>
        <dbReference type="Proteomes" id="UP001529510"/>
    </source>
</evidence>
<dbReference type="PANTHER" id="PTHR46227:SF5">
    <property type="entry name" value="GLUTAMATE RECEPTOR INTERACTING PROTEIN 2 ISOFORM X1"/>
    <property type="match status" value="1"/>
</dbReference>
<dbReference type="SUPFAM" id="SSF50156">
    <property type="entry name" value="PDZ domain-like"/>
    <property type="match status" value="1"/>
</dbReference>
<evidence type="ECO:0000313" key="5">
    <source>
        <dbReference type="EMBL" id="KAL0187227.1"/>
    </source>
</evidence>
<evidence type="ECO:0000259" key="4">
    <source>
        <dbReference type="PROSITE" id="PS50106"/>
    </source>
</evidence>
<dbReference type="InterPro" id="IPR001478">
    <property type="entry name" value="PDZ"/>
</dbReference>
<accession>A0ABD0QN05</accession>
<keyword evidence="2" id="KW-0963">Cytoplasm</keyword>
<evidence type="ECO:0000256" key="3">
    <source>
        <dbReference type="ARBA" id="ARBA00022737"/>
    </source>
</evidence>
<evidence type="ECO:0000256" key="1">
    <source>
        <dbReference type="ARBA" id="ARBA00004496"/>
    </source>
</evidence>
<feature type="non-terminal residue" evidence="5">
    <location>
        <position position="51"/>
    </location>
</feature>
<dbReference type="Pfam" id="PF00595">
    <property type="entry name" value="PDZ"/>
    <property type="match status" value="1"/>
</dbReference>
<dbReference type="Gene3D" id="2.30.42.10">
    <property type="match status" value="1"/>
</dbReference>
<sequence length="51" mass="5504">CGALHVGDILLAIDGMNTEHCSLMEAQQLLSSSLELTKLEILPSQHCSHDT</sequence>
<organism evidence="5 6">
    <name type="scientific">Cirrhinus mrigala</name>
    <name type="common">Mrigala</name>
    <dbReference type="NCBI Taxonomy" id="683832"/>
    <lineage>
        <taxon>Eukaryota</taxon>
        <taxon>Metazoa</taxon>
        <taxon>Chordata</taxon>
        <taxon>Craniata</taxon>
        <taxon>Vertebrata</taxon>
        <taxon>Euteleostomi</taxon>
        <taxon>Actinopterygii</taxon>
        <taxon>Neopterygii</taxon>
        <taxon>Teleostei</taxon>
        <taxon>Ostariophysi</taxon>
        <taxon>Cypriniformes</taxon>
        <taxon>Cyprinidae</taxon>
        <taxon>Labeoninae</taxon>
        <taxon>Labeonini</taxon>
        <taxon>Cirrhinus</taxon>
    </lineage>
</organism>
<dbReference type="EMBL" id="JAMKFB020000008">
    <property type="protein sequence ID" value="KAL0187227.1"/>
    <property type="molecule type" value="Genomic_DNA"/>
</dbReference>
<protein>
    <recommendedName>
        <fullName evidence="4">PDZ domain-containing protein</fullName>
    </recommendedName>
</protein>
<keyword evidence="3" id="KW-0677">Repeat</keyword>
<proteinExistence type="predicted"/>